<dbReference type="Proteomes" id="UP000009169">
    <property type="component" value="Unassembled WGS sequence"/>
</dbReference>
<dbReference type="AlphaFoldDB" id="F2Q490"/>
<proteinExistence type="predicted"/>
<reference evidence="3" key="1">
    <citation type="journal article" date="2012" name="MBio">
        <title>Comparative genome analysis of Trichophyton rubrum and related dermatophytes reveals candidate genes involved in infection.</title>
        <authorList>
            <person name="Martinez D.A."/>
            <person name="Oliver B.G."/>
            <person name="Graeser Y."/>
            <person name="Goldberg J.M."/>
            <person name="Li W."/>
            <person name="Martinez-Rossi N.M."/>
            <person name="Monod M."/>
            <person name="Shelest E."/>
            <person name="Barton R.C."/>
            <person name="Birch E."/>
            <person name="Brakhage A.A."/>
            <person name="Chen Z."/>
            <person name="Gurr S.J."/>
            <person name="Heiman D."/>
            <person name="Heitman J."/>
            <person name="Kosti I."/>
            <person name="Rossi A."/>
            <person name="Saif S."/>
            <person name="Samalova M."/>
            <person name="Saunders C.W."/>
            <person name="Shea T."/>
            <person name="Summerbell R.C."/>
            <person name="Xu J."/>
            <person name="Young S."/>
            <person name="Zeng Q."/>
            <person name="Birren B.W."/>
            <person name="Cuomo C.A."/>
            <person name="White T.C."/>
        </authorList>
    </citation>
    <scope>NUCLEOTIDE SEQUENCE [LARGE SCALE GENOMIC DNA]</scope>
    <source>
        <strain evidence="3">ATCC MYA-4606 / CBS 127.97</strain>
    </source>
</reference>
<dbReference type="EMBL" id="DS995791">
    <property type="protein sequence ID" value="EGE08958.1"/>
    <property type="molecule type" value="Genomic_DNA"/>
</dbReference>
<organism evidence="2 3">
    <name type="scientific">Trichophyton equinum (strain ATCC MYA-4606 / CBS 127.97)</name>
    <name type="common">Horse ringworm fungus</name>
    <dbReference type="NCBI Taxonomy" id="559882"/>
    <lineage>
        <taxon>Eukaryota</taxon>
        <taxon>Fungi</taxon>
        <taxon>Dikarya</taxon>
        <taxon>Ascomycota</taxon>
        <taxon>Pezizomycotina</taxon>
        <taxon>Eurotiomycetes</taxon>
        <taxon>Eurotiomycetidae</taxon>
        <taxon>Onygenales</taxon>
        <taxon>Arthrodermataceae</taxon>
        <taxon>Trichophyton</taxon>
    </lineage>
</organism>
<evidence type="ECO:0000313" key="2">
    <source>
        <dbReference type="EMBL" id="EGE08958.1"/>
    </source>
</evidence>
<dbReference type="HOGENOM" id="CLU_2484930_0_0_1"/>
<gene>
    <name evidence="2" type="ORF">TEQG_08824</name>
</gene>
<name>F2Q490_TRIEC</name>
<accession>F2Q490</accession>
<evidence type="ECO:0000313" key="3">
    <source>
        <dbReference type="Proteomes" id="UP000009169"/>
    </source>
</evidence>
<protein>
    <submittedName>
        <fullName evidence="2">Uncharacterized protein</fullName>
    </submittedName>
</protein>
<evidence type="ECO:0000256" key="1">
    <source>
        <dbReference type="SAM" id="MobiDB-lite"/>
    </source>
</evidence>
<dbReference type="VEuPathDB" id="FungiDB:TEQG_08824"/>
<feature type="region of interest" description="Disordered" evidence="1">
    <location>
        <begin position="1"/>
        <end position="30"/>
    </location>
</feature>
<sequence length="87" mass="9633">MQMQQIHQKTAAWGSRKTKNAQKEGKGIRDVGTAGFHASVLPISMATPNTEQSSTEKIRVMMRRDDEVDVVEEMAMLVVVAAVDGRF</sequence>
<keyword evidence="3" id="KW-1185">Reference proteome</keyword>